<sequence>MFVPFQQYRTGQLISDDVLKWDKPIITNPNEYLVIYLIRIPTFYSNKSLHQQEKIILAQKELFALFDIFLMRKFF</sequence>
<dbReference type="HOGENOM" id="CLU_2672366_0_0_1"/>
<dbReference type="EMBL" id="KI293996">
    <property type="protein sequence ID" value="ESA04797.1"/>
    <property type="molecule type" value="Genomic_DNA"/>
</dbReference>
<accession>U9TBJ0</accession>
<reference evidence="1" key="1">
    <citation type="submission" date="2013-07" db="EMBL/GenBank/DDBJ databases">
        <title>The genome of an arbuscular mycorrhizal fungus provides insights into the evolution of the oldest plant symbiosis.</title>
        <authorList>
            <consortium name="DOE Joint Genome Institute"/>
            <person name="Tisserant E."/>
            <person name="Malbreil M."/>
            <person name="Kuo A."/>
            <person name="Kohler A."/>
            <person name="Symeonidi A."/>
            <person name="Balestrini R."/>
            <person name="Charron P."/>
            <person name="Duensing N."/>
            <person name="Frei-dit-Frey N."/>
            <person name="Gianinazzi-Pearson V."/>
            <person name="Gilbert B."/>
            <person name="Handa Y."/>
            <person name="Hijri M."/>
            <person name="Kaul R."/>
            <person name="Kawaguchi M."/>
            <person name="Krajinski F."/>
            <person name="Lammers P."/>
            <person name="Lapierre D."/>
            <person name="Masclaux F.G."/>
            <person name="Murat C."/>
            <person name="Morin E."/>
            <person name="Ndikumana S."/>
            <person name="Pagni M."/>
            <person name="Petitpierre D."/>
            <person name="Requena N."/>
            <person name="Rosikiewicz P."/>
            <person name="Riley R."/>
            <person name="Saito K."/>
            <person name="San Clemente H."/>
            <person name="Shapiro H."/>
            <person name="van Tuinen D."/>
            <person name="Becard G."/>
            <person name="Bonfante P."/>
            <person name="Paszkowski U."/>
            <person name="Shachar-Hill Y."/>
            <person name="Young J.P."/>
            <person name="Sanders I.R."/>
            <person name="Henrissat B."/>
            <person name="Rensing S.A."/>
            <person name="Grigoriev I.V."/>
            <person name="Corradi N."/>
            <person name="Roux C."/>
            <person name="Martin F."/>
        </authorList>
    </citation>
    <scope>NUCLEOTIDE SEQUENCE</scope>
    <source>
        <strain evidence="1">DAOM 197198</strain>
    </source>
</reference>
<protein>
    <submittedName>
        <fullName evidence="1">Uncharacterized protein</fullName>
    </submittedName>
</protein>
<name>U9TBJ0_RHIID</name>
<dbReference type="AlphaFoldDB" id="U9TBJ0"/>
<gene>
    <name evidence="1" type="ORF">GLOINDRAFT_36451</name>
</gene>
<evidence type="ECO:0000313" key="1">
    <source>
        <dbReference type="EMBL" id="ESA04797.1"/>
    </source>
</evidence>
<organism evidence="1">
    <name type="scientific">Rhizophagus irregularis (strain DAOM 181602 / DAOM 197198 / MUCL 43194)</name>
    <name type="common">Arbuscular mycorrhizal fungus</name>
    <name type="synonym">Glomus intraradices</name>
    <dbReference type="NCBI Taxonomy" id="747089"/>
    <lineage>
        <taxon>Eukaryota</taxon>
        <taxon>Fungi</taxon>
        <taxon>Fungi incertae sedis</taxon>
        <taxon>Mucoromycota</taxon>
        <taxon>Glomeromycotina</taxon>
        <taxon>Glomeromycetes</taxon>
        <taxon>Glomerales</taxon>
        <taxon>Glomeraceae</taxon>
        <taxon>Rhizophagus</taxon>
    </lineage>
</organism>
<proteinExistence type="predicted"/>